<dbReference type="PANTHER" id="PTHR30469:SF33">
    <property type="entry name" value="SLR1207 PROTEIN"/>
    <property type="match status" value="1"/>
</dbReference>
<organism evidence="6 7">
    <name type="scientific">Nibricoccus aquaticus</name>
    <dbReference type="NCBI Taxonomy" id="2576891"/>
    <lineage>
        <taxon>Bacteria</taxon>
        <taxon>Pseudomonadati</taxon>
        <taxon>Verrucomicrobiota</taxon>
        <taxon>Opitutia</taxon>
        <taxon>Opitutales</taxon>
        <taxon>Opitutaceae</taxon>
        <taxon>Nibricoccus</taxon>
    </lineage>
</organism>
<dbReference type="GO" id="GO:1990281">
    <property type="term" value="C:efflux pump complex"/>
    <property type="evidence" value="ECO:0007669"/>
    <property type="project" value="TreeGrafter"/>
</dbReference>
<feature type="region of interest" description="Disordered" evidence="2">
    <location>
        <begin position="457"/>
        <end position="480"/>
    </location>
</feature>
<feature type="compositionally biased region" description="Low complexity" evidence="2">
    <location>
        <begin position="318"/>
        <end position="328"/>
    </location>
</feature>
<dbReference type="KEGG" id="vbh:CMV30_17550"/>
<sequence>MAKSGKLGGTLILLVIVAAAAGAGYYFWKRSDSKPPELASTTVTRGDIIQSITATGVLQAPTSVDVSSQISGQVIEVGADYNQQVKKGDLLAKIDPATYVSRLNQAKASLASTEASNTLTKLNTVRTRELRAKNLVSEQVLDEAEAQLKQSDAQLLTSKASVADAQVNLDRCTILAPIDGTVLDRQTEVGKMVAASLNAPTLFTLVTDLKTMEISADVAEADIGSVALNQEVTFSVDAYPNRQFRGKVIQVRNLPKTAQSVVVYATIIEVDNSDLRLKPGMTANVSIVTARRTGVLKVANSALRARIPEKFQPAKPESSASGSTPSSPGSGGARQGGGSNREQFQKLLQDAGVTFTPGTPLSAADIEKLKKLASERGIELPERMLTGGGRGGRQGGGDSPVTTRTVYKVETPLPDLKLAAINARFGISDGSSTEVLESPDGLKENDTLVTSIYIPGDTSTPAAAARSPFGGAQQGPGGRR</sequence>
<dbReference type="NCBIfam" id="TIGR01730">
    <property type="entry name" value="RND_mfp"/>
    <property type="match status" value="1"/>
</dbReference>
<name>A0A290QH48_9BACT</name>
<evidence type="ECO:0000256" key="1">
    <source>
        <dbReference type="ARBA" id="ARBA00009477"/>
    </source>
</evidence>
<dbReference type="EMBL" id="CP023344">
    <property type="protein sequence ID" value="ATC65606.1"/>
    <property type="molecule type" value="Genomic_DNA"/>
</dbReference>
<dbReference type="GO" id="GO:0015562">
    <property type="term" value="F:efflux transmembrane transporter activity"/>
    <property type="evidence" value="ECO:0007669"/>
    <property type="project" value="TreeGrafter"/>
</dbReference>
<dbReference type="Pfam" id="PF25954">
    <property type="entry name" value="Beta-barrel_RND_2"/>
    <property type="match status" value="1"/>
</dbReference>
<feature type="domain" description="CusB-like beta-barrel" evidence="5">
    <location>
        <begin position="214"/>
        <end position="289"/>
    </location>
</feature>
<evidence type="ECO:0000313" key="7">
    <source>
        <dbReference type="Proteomes" id="UP000217265"/>
    </source>
</evidence>
<proteinExistence type="inferred from homology"/>
<accession>A0A290QH48</accession>
<evidence type="ECO:0000259" key="4">
    <source>
        <dbReference type="Pfam" id="PF25917"/>
    </source>
</evidence>
<feature type="compositionally biased region" description="Gly residues" evidence="2">
    <location>
        <begin position="386"/>
        <end position="398"/>
    </location>
</feature>
<dbReference type="Gene3D" id="2.40.30.170">
    <property type="match status" value="1"/>
</dbReference>
<feature type="region of interest" description="Disordered" evidence="2">
    <location>
        <begin position="307"/>
        <end position="340"/>
    </location>
</feature>
<dbReference type="Gene3D" id="1.10.287.470">
    <property type="entry name" value="Helix hairpin bin"/>
    <property type="match status" value="1"/>
</dbReference>
<dbReference type="AlphaFoldDB" id="A0A290QH48"/>
<feature type="region of interest" description="Disordered" evidence="2">
    <location>
        <begin position="380"/>
        <end position="401"/>
    </location>
</feature>
<dbReference type="Proteomes" id="UP000217265">
    <property type="component" value="Chromosome"/>
</dbReference>
<dbReference type="PANTHER" id="PTHR30469">
    <property type="entry name" value="MULTIDRUG RESISTANCE PROTEIN MDTA"/>
    <property type="match status" value="1"/>
</dbReference>
<evidence type="ECO:0000259" key="5">
    <source>
        <dbReference type="Pfam" id="PF25954"/>
    </source>
</evidence>
<dbReference type="Gene3D" id="2.40.50.100">
    <property type="match status" value="1"/>
</dbReference>
<dbReference type="Pfam" id="PF25917">
    <property type="entry name" value="BSH_RND"/>
    <property type="match status" value="1"/>
</dbReference>
<protein>
    <submittedName>
        <fullName evidence="6">Efflux transporter periplasmic adaptor subunit</fullName>
    </submittedName>
</protein>
<dbReference type="RefSeq" id="WP_096057235.1">
    <property type="nucleotide sequence ID" value="NZ_CP023344.1"/>
</dbReference>
<dbReference type="InterPro" id="IPR058624">
    <property type="entry name" value="MdtA-like_HH"/>
</dbReference>
<dbReference type="Pfam" id="PF25876">
    <property type="entry name" value="HH_MFP_RND"/>
    <property type="match status" value="1"/>
</dbReference>
<dbReference type="InterPro" id="IPR058792">
    <property type="entry name" value="Beta-barrel_RND_2"/>
</dbReference>
<dbReference type="OrthoDB" id="9809068at2"/>
<evidence type="ECO:0000256" key="2">
    <source>
        <dbReference type="SAM" id="MobiDB-lite"/>
    </source>
</evidence>
<feature type="compositionally biased region" description="Gly residues" evidence="2">
    <location>
        <begin position="329"/>
        <end position="339"/>
    </location>
</feature>
<dbReference type="InterPro" id="IPR006143">
    <property type="entry name" value="RND_pump_MFP"/>
</dbReference>
<comment type="similarity">
    <text evidence="1">Belongs to the membrane fusion protein (MFP) (TC 8.A.1) family.</text>
</comment>
<reference evidence="6 7" key="1">
    <citation type="submission" date="2017-09" db="EMBL/GenBank/DDBJ databases">
        <title>Complete genome sequence of Verrucomicrobial strain HZ-65, isolated from freshwater.</title>
        <authorList>
            <person name="Choi A."/>
        </authorList>
    </citation>
    <scope>NUCLEOTIDE SEQUENCE [LARGE SCALE GENOMIC DNA]</scope>
    <source>
        <strain evidence="6 7">HZ-65</strain>
    </source>
</reference>
<dbReference type="FunFam" id="2.40.30.170:FF:000010">
    <property type="entry name" value="Efflux RND transporter periplasmic adaptor subunit"/>
    <property type="match status" value="1"/>
</dbReference>
<feature type="domain" description="Multidrug resistance protein MdtA-like barrel-sandwich hybrid" evidence="4">
    <location>
        <begin position="63"/>
        <end position="200"/>
    </location>
</feature>
<dbReference type="InterPro" id="IPR058625">
    <property type="entry name" value="MdtA-like_BSH"/>
</dbReference>
<keyword evidence="7" id="KW-1185">Reference proteome</keyword>
<feature type="domain" description="Multidrug resistance protein MdtA-like alpha-helical hairpin" evidence="3">
    <location>
        <begin position="103"/>
        <end position="170"/>
    </location>
</feature>
<evidence type="ECO:0000259" key="3">
    <source>
        <dbReference type="Pfam" id="PF25876"/>
    </source>
</evidence>
<dbReference type="SUPFAM" id="SSF111369">
    <property type="entry name" value="HlyD-like secretion proteins"/>
    <property type="match status" value="1"/>
</dbReference>
<gene>
    <name evidence="6" type="ORF">CMV30_17550</name>
</gene>
<evidence type="ECO:0000313" key="6">
    <source>
        <dbReference type="EMBL" id="ATC65606.1"/>
    </source>
</evidence>